<dbReference type="RefSeq" id="WP_105515084.1">
    <property type="nucleotide sequence ID" value="NZ_PVEP01000005.1"/>
</dbReference>
<dbReference type="InterPro" id="IPR007235">
    <property type="entry name" value="Glyco_trans_28_C"/>
</dbReference>
<dbReference type="AlphaFoldDB" id="A0A2S8S5Z8"/>
<evidence type="ECO:0000313" key="3">
    <source>
        <dbReference type="Proteomes" id="UP000238338"/>
    </source>
</evidence>
<dbReference type="Proteomes" id="UP000238338">
    <property type="component" value="Unassembled WGS sequence"/>
</dbReference>
<evidence type="ECO:0000313" key="2">
    <source>
        <dbReference type="EMBL" id="PQV56222.1"/>
    </source>
</evidence>
<feature type="domain" description="Glycosyl transferase family 28 C-terminal" evidence="1">
    <location>
        <begin position="571"/>
        <end position="651"/>
    </location>
</feature>
<comment type="caution">
    <text evidence="2">The sequence shown here is derived from an EMBL/GenBank/DDBJ whole genome shotgun (WGS) entry which is preliminary data.</text>
</comment>
<evidence type="ECO:0000259" key="1">
    <source>
        <dbReference type="Pfam" id="PF04101"/>
    </source>
</evidence>
<accession>A0A2S8S5Z8</accession>
<protein>
    <submittedName>
        <fullName evidence="2">Glycosyl transferase family 28</fullName>
    </submittedName>
</protein>
<organism evidence="2 3">
    <name type="scientific">Albidovulum denitrificans</name>
    <dbReference type="NCBI Taxonomy" id="404881"/>
    <lineage>
        <taxon>Bacteria</taxon>
        <taxon>Pseudomonadati</taxon>
        <taxon>Pseudomonadota</taxon>
        <taxon>Alphaproteobacteria</taxon>
        <taxon>Rhodobacterales</taxon>
        <taxon>Paracoccaceae</taxon>
        <taxon>Albidovulum</taxon>
    </lineage>
</organism>
<gene>
    <name evidence="2" type="ORF">LX70_02487</name>
</gene>
<dbReference type="GO" id="GO:0016758">
    <property type="term" value="F:hexosyltransferase activity"/>
    <property type="evidence" value="ECO:0007669"/>
    <property type="project" value="InterPro"/>
</dbReference>
<sequence>MILIESGDRSPRGFEAKVLFAAQLDGRGHAVTLDDAWLPEDLDRSLRYDAAPYLRALDAARVTRLIVIGAETLADEVLIRLRQIGLPGDIPATLVGRFETRQAQISARSKLAYVLGREPDLIDLTDAQPHPLAPDLAGPAAGLGATRPATGGEANLFVILPEAALEDPSTLPALMAMEHQPGLRLHLVLPRRARDHLKTLRFTPARLFGMYELSPTTLARLADMAAIFAADMQGDRIAVMATEMMASGGIVVDCTPEGTLAGSAAPILRGPPLLPALSDYLRQTVLPNRPAIAAQVTGAPWTGTQRIETLERLIGLTPPACDTAPRPPRTLFLPTNGNGLGHARRCALIAREMEGAKIGFAAFPSCLPMIRAEGHDCLPLVSKSAAHDTGHANDLVNYMRLRRALQSGDRLVFDGGYVFDSIYRTILEKGLDAAWIRRGLWQAGQITPSALHREGVFRRVIVPEEAFGELNADMTFGSHIHKVGPIVGDRPERPVEATRAALAKGLGRDFSTLVVTMLGGGVAADRTAQMQMLAALMERRPDCLHLILIWPGSVVPPALYGWKNTTVCQTRNAAAIAAAADLVVTAAGYNSFHEVLYHGLPAIFIPQMAGFMDDQDRRAQAAADRGLAVAVGAGEMLRLEREVTAILDDGKGAELRAALAAADLPARGNARAAGLIAAEVWT</sequence>
<dbReference type="SUPFAM" id="SSF53756">
    <property type="entry name" value="UDP-Glycosyltransferase/glycogen phosphorylase"/>
    <property type="match status" value="1"/>
</dbReference>
<name>A0A2S8S5Z8_9RHOB</name>
<dbReference type="PANTHER" id="PTHR21015:SF22">
    <property type="entry name" value="GLYCOSYLTRANSFERASE"/>
    <property type="match status" value="1"/>
</dbReference>
<reference evidence="2 3" key="1">
    <citation type="submission" date="2018-02" db="EMBL/GenBank/DDBJ databases">
        <title>Genomic Encyclopedia of Archaeal and Bacterial Type Strains, Phase II (KMG-II): from individual species to whole genera.</title>
        <authorList>
            <person name="Goeker M."/>
        </authorList>
    </citation>
    <scope>NUCLEOTIDE SEQUENCE [LARGE SCALE GENOMIC DNA]</scope>
    <source>
        <strain evidence="2 3">DSM 18921</strain>
    </source>
</reference>
<keyword evidence="2" id="KW-0808">Transferase</keyword>
<dbReference type="OrthoDB" id="8549922at2"/>
<dbReference type="EMBL" id="PVEP01000005">
    <property type="protein sequence ID" value="PQV56222.1"/>
    <property type="molecule type" value="Genomic_DNA"/>
</dbReference>
<keyword evidence="3" id="KW-1185">Reference proteome</keyword>
<dbReference type="PANTHER" id="PTHR21015">
    <property type="entry name" value="UDP-N-ACETYLGLUCOSAMINE--N-ACETYLMURAMYL-(PENTAPEPTIDE) PYROPHOSPHORYL-UNDECAPRENOL N-ACETYLGLUCOSAMINE TRANSFERASE 1"/>
    <property type="match status" value="1"/>
</dbReference>
<dbReference type="Gene3D" id="3.40.50.2000">
    <property type="entry name" value="Glycogen Phosphorylase B"/>
    <property type="match status" value="1"/>
</dbReference>
<dbReference type="Pfam" id="PF04101">
    <property type="entry name" value="Glyco_tran_28_C"/>
    <property type="match status" value="1"/>
</dbReference>
<proteinExistence type="predicted"/>